<dbReference type="InterPro" id="IPR029044">
    <property type="entry name" value="Nucleotide-diphossugar_trans"/>
</dbReference>
<dbReference type="InterPro" id="IPR050834">
    <property type="entry name" value="Glycosyltransf_2"/>
</dbReference>
<feature type="region of interest" description="Disordered" evidence="1">
    <location>
        <begin position="122"/>
        <end position="154"/>
    </location>
</feature>
<dbReference type="PANTHER" id="PTHR43685:SF2">
    <property type="entry name" value="GLYCOSYLTRANSFERASE 2-LIKE DOMAIN-CONTAINING PROTEIN"/>
    <property type="match status" value="1"/>
</dbReference>
<dbReference type="RefSeq" id="WP_284327479.1">
    <property type="nucleotide sequence ID" value="NZ_BSUN01000001.1"/>
</dbReference>
<gene>
    <name evidence="3" type="ORF">GCM10025876_07920</name>
</gene>
<reference evidence="4" key="1">
    <citation type="journal article" date="2019" name="Int. J. Syst. Evol. Microbiol.">
        <title>The Global Catalogue of Microorganisms (GCM) 10K type strain sequencing project: providing services to taxonomists for standard genome sequencing and annotation.</title>
        <authorList>
            <consortium name="The Broad Institute Genomics Platform"/>
            <consortium name="The Broad Institute Genome Sequencing Center for Infectious Disease"/>
            <person name="Wu L."/>
            <person name="Ma J."/>
        </authorList>
    </citation>
    <scope>NUCLEOTIDE SEQUENCE [LARGE SCALE GENOMIC DNA]</scope>
    <source>
        <strain evidence="4">NBRC 112299</strain>
    </source>
</reference>
<dbReference type="InterPro" id="IPR001173">
    <property type="entry name" value="Glyco_trans_2-like"/>
</dbReference>
<proteinExistence type="predicted"/>
<feature type="domain" description="Glycosyltransferase 2-like" evidence="2">
    <location>
        <begin position="5"/>
        <end position="161"/>
    </location>
</feature>
<dbReference type="Pfam" id="PF00535">
    <property type="entry name" value="Glycos_transf_2"/>
    <property type="match status" value="1"/>
</dbReference>
<keyword evidence="4" id="KW-1185">Reference proteome</keyword>
<accession>A0ABQ6IBW2</accession>
<dbReference type="PANTHER" id="PTHR43685">
    <property type="entry name" value="GLYCOSYLTRANSFERASE"/>
    <property type="match status" value="1"/>
</dbReference>
<feature type="compositionally biased region" description="Basic residues" evidence="1">
    <location>
        <begin position="122"/>
        <end position="137"/>
    </location>
</feature>
<comment type="caution">
    <text evidence="3">The sequence shown here is derived from an EMBL/GenBank/DDBJ whole genome shotgun (WGS) entry which is preliminary data.</text>
</comment>
<dbReference type="EMBL" id="BSUN01000001">
    <property type="protein sequence ID" value="GMA34588.1"/>
    <property type="molecule type" value="Genomic_DNA"/>
</dbReference>
<name>A0ABQ6IBW2_9MICO</name>
<sequence>MASVSVVITAFNQGELIAEAVASAWAQTSTPAQVIVVDDGSNDPSSLDVLRSLDADVISQPNSGVSVARNTGFGAATADLVVVLDGDDRLAPSFIEGTASLLDSNPAMVAASSLDAPAWGRRCRGKTGRRRRSRLPRAQRVSRDGAGAPDGLATMRRIRRGHALGV</sequence>
<dbReference type="Gene3D" id="3.90.550.10">
    <property type="entry name" value="Spore Coat Polysaccharide Biosynthesis Protein SpsA, Chain A"/>
    <property type="match status" value="1"/>
</dbReference>
<organism evidence="3 4">
    <name type="scientific">Demequina litorisediminis</name>
    <dbReference type="NCBI Taxonomy" id="1849022"/>
    <lineage>
        <taxon>Bacteria</taxon>
        <taxon>Bacillati</taxon>
        <taxon>Actinomycetota</taxon>
        <taxon>Actinomycetes</taxon>
        <taxon>Micrococcales</taxon>
        <taxon>Demequinaceae</taxon>
        <taxon>Demequina</taxon>
    </lineage>
</organism>
<evidence type="ECO:0000256" key="1">
    <source>
        <dbReference type="SAM" id="MobiDB-lite"/>
    </source>
</evidence>
<dbReference type="Proteomes" id="UP001157125">
    <property type="component" value="Unassembled WGS sequence"/>
</dbReference>
<dbReference type="CDD" id="cd00761">
    <property type="entry name" value="Glyco_tranf_GTA_type"/>
    <property type="match status" value="1"/>
</dbReference>
<protein>
    <recommendedName>
        <fullName evidence="2">Glycosyltransferase 2-like domain-containing protein</fullName>
    </recommendedName>
</protein>
<evidence type="ECO:0000313" key="4">
    <source>
        <dbReference type="Proteomes" id="UP001157125"/>
    </source>
</evidence>
<evidence type="ECO:0000313" key="3">
    <source>
        <dbReference type="EMBL" id="GMA34588.1"/>
    </source>
</evidence>
<dbReference type="SUPFAM" id="SSF53448">
    <property type="entry name" value="Nucleotide-diphospho-sugar transferases"/>
    <property type="match status" value="1"/>
</dbReference>
<evidence type="ECO:0000259" key="2">
    <source>
        <dbReference type="Pfam" id="PF00535"/>
    </source>
</evidence>